<dbReference type="EMBL" id="CAJVPP010010563">
    <property type="protein sequence ID" value="CAG8710762.1"/>
    <property type="molecule type" value="Genomic_DNA"/>
</dbReference>
<evidence type="ECO:0000256" key="1">
    <source>
        <dbReference type="SAM" id="MobiDB-lite"/>
    </source>
</evidence>
<evidence type="ECO:0000313" key="2">
    <source>
        <dbReference type="EMBL" id="CAG8710762.1"/>
    </source>
</evidence>
<organism evidence="2 3">
    <name type="scientific">Funneliformis mosseae</name>
    <name type="common">Endomycorrhizal fungus</name>
    <name type="synonym">Glomus mosseae</name>
    <dbReference type="NCBI Taxonomy" id="27381"/>
    <lineage>
        <taxon>Eukaryota</taxon>
        <taxon>Fungi</taxon>
        <taxon>Fungi incertae sedis</taxon>
        <taxon>Mucoromycota</taxon>
        <taxon>Glomeromycotina</taxon>
        <taxon>Glomeromycetes</taxon>
        <taxon>Glomerales</taxon>
        <taxon>Glomeraceae</taxon>
        <taxon>Funneliformis</taxon>
    </lineage>
</organism>
<gene>
    <name evidence="2" type="ORF">FMOSSE_LOCUS14304</name>
</gene>
<accession>A0A9N9HXQ4</accession>
<feature type="non-terminal residue" evidence="2">
    <location>
        <position position="1"/>
    </location>
</feature>
<evidence type="ECO:0000313" key="3">
    <source>
        <dbReference type="Proteomes" id="UP000789375"/>
    </source>
</evidence>
<name>A0A9N9HXQ4_FUNMO</name>
<feature type="compositionally biased region" description="Basic and acidic residues" evidence="1">
    <location>
        <begin position="17"/>
        <end position="28"/>
    </location>
</feature>
<dbReference type="Proteomes" id="UP000789375">
    <property type="component" value="Unassembled WGS sequence"/>
</dbReference>
<reference evidence="2" key="1">
    <citation type="submission" date="2021-06" db="EMBL/GenBank/DDBJ databases">
        <authorList>
            <person name="Kallberg Y."/>
            <person name="Tangrot J."/>
            <person name="Rosling A."/>
        </authorList>
    </citation>
    <scope>NUCLEOTIDE SEQUENCE</scope>
    <source>
        <strain evidence="2">87-6 pot B 2015</strain>
    </source>
</reference>
<proteinExistence type="predicted"/>
<feature type="compositionally biased region" description="Basic and acidic residues" evidence="1">
    <location>
        <begin position="35"/>
        <end position="47"/>
    </location>
</feature>
<comment type="caution">
    <text evidence="2">The sequence shown here is derived from an EMBL/GenBank/DDBJ whole genome shotgun (WGS) entry which is preliminary data.</text>
</comment>
<protein>
    <submittedName>
        <fullName evidence="2">4902_t:CDS:1</fullName>
    </submittedName>
</protein>
<sequence>LDSLNTEKEDFEEEVDDKLKNEYDKPETNDSNTGKVRDNTKENEIKTYNENYS</sequence>
<feature type="region of interest" description="Disordered" evidence="1">
    <location>
        <begin position="1"/>
        <end position="53"/>
    </location>
</feature>
<dbReference type="AlphaFoldDB" id="A0A9N9HXQ4"/>
<keyword evidence="3" id="KW-1185">Reference proteome</keyword>